<dbReference type="FunFam" id="3.20.20.70:FF:000071">
    <property type="entry name" value="Hydroxymethylglutaryl-CoA lyase"/>
    <property type="match status" value="1"/>
</dbReference>
<dbReference type="OrthoDB" id="9784013at2"/>
<dbReference type="STRING" id="364200.SAMN04488515_0664"/>
<dbReference type="PANTHER" id="PTHR42738:SF7">
    <property type="entry name" value="HYDROXYMETHYLGLUTARYL-COA LYASE"/>
    <property type="match status" value="1"/>
</dbReference>
<proteinExistence type="inferred from homology"/>
<dbReference type="GO" id="GO:0046872">
    <property type="term" value="F:metal ion binding"/>
    <property type="evidence" value="ECO:0007669"/>
    <property type="project" value="UniProtKB-KW"/>
</dbReference>
<dbReference type="InterPro" id="IPR013785">
    <property type="entry name" value="Aldolase_TIM"/>
</dbReference>
<dbReference type="PROSITE" id="PS50991">
    <property type="entry name" value="PYR_CT"/>
    <property type="match status" value="1"/>
</dbReference>
<gene>
    <name evidence="5" type="ORF">SAMN04488515_0664</name>
</gene>
<dbReference type="GO" id="GO:0004419">
    <property type="term" value="F:hydroxymethylglutaryl-CoA lyase activity"/>
    <property type="evidence" value="ECO:0007669"/>
    <property type="project" value="TreeGrafter"/>
</dbReference>
<dbReference type="GO" id="GO:0046951">
    <property type="term" value="P:ketone body biosynthetic process"/>
    <property type="evidence" value="ECO:0007669"/>
    <property type="project" value="TreeGrafter"/>
</dbReference>
<accession>A0A1I0NJQ0</accession>
<keyword evidence="3 5" id="KW-0456">Lyase</keyword>
<dbReference type="Pfam" id="PF00682">
    <property type="entry name" value="HMGL-like"/>
    <property type="match status" value="1"/>
</dbReference>
<dbReference type="NCBIfam" id="NF004283">
    <property type="entry name" value="PRK05692.1"/>
    <property type="match status" value="1"/>
</dbReference>
<dbReference type="EMBL" id="FOIZ01000001">
    <property type="protein sequence ID" value="SEW01686.1"/>
    <property type="molecule type" value="Genomic_DNA"/>
</dbReference>
<dbReference type="SUPFAM" id="SSF51569">
    <property type="entry name" value="Aldolase"/>
    <property type="match status" value="1"/>
</dbReference>
<evidence type="ECO:0000259" key="4">
    <source>
        <dbReference type="PROSITE" id="PS50991"/>
    </source>
</evidence>
<keyword evidence="2" id="KW-0479">Metal-binding</keyword>
<dbReference type="Gene3D" id="3.20.20.70">
    <property type="entry name" value="Aldolase class I"/>
    <property type="match status" value="1"/>
</dbReference>
<evidence type="ECO:0000313" key="5">
    <source>
        <dbReference type="EMBL" id="SEW01686.1"/>
    </source>
</evidence>
<name>A0A1I0NJQ0_9RHOB</name>
<dbReference type="RefSeq" id="WP_089990232.1">
    <property type="nucleotide sequence ID" value="NZ_FOIZ01000001.1"/>
</dbReference>
<dbReference type="CDD" id="cd07938">
    <property type="entry name" value="DRE_TIM_HMGL"/>
    <property type="match status" value="1"/>
</dbReference>
<evidence type="ECO:0000313" key="6">
    <source>
        <dbReference type="Proteomes" id="UP000199167"/>
    </source>
</evidence>
<keyword evidence="6" id="KW-1185">Reference proteome</keyword>
<evidence type="ECO:0000256" key="3">
    <source>
        <dbReference type="ARBA" id="ARBA00023239"/>
    </source>
</evidence>
<dbReference type="Proteomes" id="UP000199167">
    <property type="component" value="Unassembled WGS sequence"/>
</dbReference>
<dbReference type="PANTHER" id="PTHR42738">
    <property type="entry name" value="HYDROXYMETHYLGLUTARYL-COA LYASE"/>
    <property type="match status" value="1"/>
</dbReference>
<evidence type="ECO:0000256" key="1">
    <source>
        <dbReference type="ARBA" id="ARBA00009405"/>
    </source>
</evidence>
<feature type="domain" description="Pyruvate carboxyltransferase" evidence="4">
    <location>
        <begin position="4"/>
        <end position="274"/>
    </location>
</feature>
<organism evidence="5 6">
    <name type="scientific">Cognatiyoonia koreensis</name>
    <dbReference type="NCBI Taxonomy" id="364200"/>
    <lineage>
        <taxon>Bacteria</taxon>
        <taxon>Pseudomonadati</taxon>
        <taxon>Pseudomonadota</taxon>
        <taxon>Alphaproteobacteria</taxon>
        <taxon>Rhodobacterales</taxon>
        <taxon>Paracoccaceae</taxon>
        <taxon>Cognatiyoonia</taxon>
    </lineage>
</organism>
<reference evidence="5 6" key="1">
    <citation type="submission" date="2016-10" db="EMBL/GenBank/DDBJ databases">
        <authorList>
            <person name="de Groot N.N."/>
        </authorList>
    </citation>
    <scope>NUCLEOTIDE SEQUENCE [LARGE SCALE GENOMIC DNA]</scope>
    <source>
        <strain evidence="5 6">DSM 17925</strain>
    </source>
</reference>
<dbReference type="AlphaFoldDB" id="A0A1I0NJQ0"/>
<dbReference type="InterPro" id="IPR000891">
    <property type="entry name" value="PYR_CT"/>
</dbReference>
<sequence>MSFVTVHEVGPRDGLQNEPGVISVSQKIAFIDALRDAGLKRIEIGSFVSPKWVPQMADTDAVMAGLKQMSGVQYDVLVPNKKGWDSFDAARGQGNYGIAVFIAASEGFSRANLNCTIAESVTRLAPVVAAAEAAGVPVRGYVSCVTDCPFVGEIAPAQVAQAVALLRNLAPMPVSLGDTIGKGTPERVAAMLDAVLDIMPASDLAGHFHDTSGRALDNVRASLAKGLRAFDSAAGGLGGCPYAPGAPGNLATEALVAMLHADGFDTGIDAEKLVAAAKMAKGMRNGADQN</sequence>
<dbReference type="InterPro" id="IPR043594">
    <property type="entry name" value="HMGL"/>
</dbReference>
<comment type="similarity">
    <text evidence="1">Belongs to the HMG-CoA lyase family.</text>
</comment>
<dbReference type="GO" id="GO:0006552">
    <property type="term" value="P:L-leucine catabolic process"/>
    <property type="evidence" value="ECO:0007669"/>
    <property type="project" value="TreeGrafter"/>
</dbReference>
<protein>
    <submittedName>
        <fullName evidence="5">Hydroxymethylglutaryl-CoA lyase</fullName>
    </submittedName>
</protein>
<evidence type="ECO:0000256" key="2">
    <source>
        <dbReference type="ARBA" id="ARBA00022723"/>
    </source>
</evidence>